<name>C0PAM4_MAIZE</name>
<dbReference type="EMBL" id="BT087587">
    <property type="protein sequence ID" value="ACR37940.1"/>
    <property type="molecule type" value="mRNA"/>
</dbReference>
<evidence type="ECO:0000313" key="2">
    <source>
        <dbReference type="EMBL" id="ACN31219.1"/>
    </source>
</evidence>
<dbReference type="EMBL" id="BT065899">
    <property type="protein sequence ID" value="ACN31775.1"/>
    <property type="molecule type" value="mRNA"/>
</dbReference>
<reference evidence="2" key="2">
    <citation type="submission" date="2012-06" db="EMBL/GenBank/DDBJ databases">
        <authorList>
            <person name="Yu Y."/>
            <person name="Currie J."/>
            <person name="Lomeli R."/>
            <person name="Angelova A."/>
            <person name="Collura K."/>
            <person name="Wissotski M."/>
            <person name="Campos D."/>
            <person name="Kudrna D."/>
            <person name="Golser W."/>
            <person name="Ashely E."/>
            <person name="Descour A."/>
            <person name="Fernandes J."/>
            <person name="Soderlund C."/>
            <person name="Walbot V."/>
        </authorList>
    </citation>
    <scope>NUCLEOTIDE SEQUENCE</scope>
    <source>
        <strain evidence="2">B73</strain>
    </source>
</reference>
<proteinExistence type="evidence at transcript level"/>
<reference evidence="2" key="1">
    <citation type="journal article" date="2009" name="PLoS Genet.">
        <title>Sequencing, mapping, and analysis of 27,455 maize full-length cDNAs.</title>
        <authorList>
            <person name="Soderlund C."/>
            <person name="Descour A."/>
            <person name="Kudrna D."/>
            <person name="Bomhoff M."/>
            <person name="Boyd L."/>
            <person name="Currie J."/>
            <person name="Angelova A."/>
            <person name="Collura K."/>
            <person name="Wissotski M."/>
            <person name="Ashley E."/>
            <person name="Morrow D."/>
            <person name="Fernandes J."/>
            <person name="Walbot V."/>
            <person name="Yu Y."/>
        </authorList>
    </citation>
    <scope>NUCLEOTIDE SEQUENCE</scope>
    <source>
        <strain evidence="2">B73</strain>
    </source>
</reference>
<accession>C0PAM4</accession>
<protein>
    <submittedName>
        <fullName evidence="2">Uncharacterized protein</fullName>
    </submittedName>
</protein>
<feature type="compositionally biased region" description="Low complexity" evidence="1">
    <location>
        <begin position="113"/>
        <end position="123"/>
    </location>
</feature>
<evidence type="ECO:0000256" key="1">
    <source>
        <dbReference type="SAM" id="MobiDB-lite"/>
    </source>
</evidence>
<sequence>MIAASALISLLSQNNLTLWFFELINTSLLNPDSKTSIAYDLSSSVSPSIVSNSSRHFLIEKSSSCFFFSSRASSVLAAVLLLNSTKLSIAAPVSLCSSERNESIAGRRRKKNSSSSSSSSNKSCLAWPSQEPISSEAKLLNLVIM</sequence>
<dbReference type="EMBL" id="BT065343">
    <property type="protein sequence ID" value="ACN31219.1"/>
    <property type="molecule type" value="mRNA"/>
</dbReference>
<dbReference type="AlphaFoldDB" id="C0PAM4"/>
<organism evidence="2">
    <name type="scientific">Zea mays</name>
    <name type="common">Maize</name>
    <dbReference type="NCBI Taxonomy" id="4577"/>
    <lineage>
        <taxon>Eukaryota</taxon>
        <taxon>Viridiplantae</taxon>
        <taxon>Streptophyta</taxon>
        <taxon>Embryophyta</taxon>
        <taxon>Tracheophyta</taxon>
        <taxon>Spermatophyta</taxon>
        <taxon>Magnoliopsida</taxon>
        <taxon>Liliopsida</taxon>
        <taxon>Poales</taxon>
        <taxon>Poaceae</taxon>
        <taxon>PACMAD clade</taxon>
        <taxon>Panicoideae</taxon>
        <taxon>Andropogonodae</taxon>
        <taxon>Andropogoneae</taxon>
        <taxon>Tripsacinae</taxon>
        <taxon>Zea</taxon>
    </lineage>
</organism>
<feature type="region of interest" description="Disordered" evidence="1">
    <location>
        <begin position="100"/>
        <end position="127"/>
    </location>
</feature>